<evidence type="ECO:0000313" key="2">
    <source>
        <dbReference type="EMBL" id="KLV09426.1"/>
    </source>
</evidence>
<organism evidence="2 3">
    <name type="scientific">Photobacterium ganghwense</name>
    <dbReference type="NCBI Taxonomy" id="320778"/>
    <lineage>
        <taxon>Bacteria</taxon>
        <taxon>Pseudomonadati</taxon>
        <taxon>Pseudomonadota</taxon>
        <taxon>Gammaproteobacteria</taxon>
        <taxon>Vibrionales</taxon>
        <taxon>Vibrionaceae</taxon>
        <taxon>Photobacterium</taxon>
    </lineage>
</organism>
<accession>A0A0J1HCS3</accession>
<dbReference type="RefSeq" id="WP_047885375.1">
    <property type="nucleotide sequence ID" value="NZ_CP071325.1"/>
</dbReference>
<keyword evidence="3" id="KW-1185">Reference proteome</keyword>
<dbReference type="Gene3D" id="1.10.3680.10">
    <property type="entry name" value="TerB-like"/>
    <property type="match status" value="1"/>
</dbReference>
<feature type="domain" description="Co-chaperone DjlA N-terminal" evidence="1">
    <location>
        <begin position="28"/>
        <end position="143"/>
    </location>
</feature>
<proteinExistence type="predicted"/>
<dbReference type="AlphaFoldDB" id="A0A0J1HCS3"/>
<evidence type="ECO:0000313" key="3">
    <source>
        <dbReference type="Proteomes" id="UP000035909"/>
    </source>
</evidence>
<dbReference type="STRING" id="320778.ABT57_11480"/>
<dbReference type="SUPFAM" id="SSF158682">
    <property type="entry name" value="TerB-like"/>
    <property type="match status" value="1"/>
</dbReference>
<dbReference type="InterPro" id="IPR007791">
    <property type="entry name" value="DjlA_N"/>
</dbReference>
<reference evidence="2 3" key="1">
    <citation type="submission" date="2015-05" db="EMBL/GenBank/DDBJ databases">
        <title>Photobacterium galathea sp. nov.</title>
        <authorList>
            <person name="Machado H."/>
            <person name="Gram L."/>
        </authorList>
    </citation>
    <scope>NUCLEOTIDE SEQUENCE [LARGE SCALE GENOMIC DNA]</scope>
    <source>
        <strain evidence="2 3">DSM 22954</strain>
    </source>
</reference>
<dbReference type="InterPro" id="IPR029024">
    <property type="entry name" value="TerB-like"/>
</dbReference>
<dbReference type="CDD" id="cd07313">
    <property type="entry name" value="terB_like_2"/>
    <property type="match status" value="1"/>
</dbReference>
<dbReference type="Pfam" id="PF05099">
    <property type="entry name" value="TerB"/>
    <property type="match status" value="1"/>
</dbReference>
<sequence length="152" mass="16950">MLHKLRTLFQQVMNDGDASGVSDTPSLHLAIASLLCEVASADHVEDHREARAKEHLLVNLLDISEDNARALLEKAQKQSDLSVSLFEFTTNLRSLSQEQRYDLIEAMWQVAYADGTADPIEEAVIRQVAELIYLDHSAFIRAKLSAQEATDS</sequence>
<dbReference type="PATRIC" id="fig|320778.3.peg.2501"/>
<dbReference type="OrthoDB" id="5294347at2"/>
<gene>
    <name evidence="2" type="ORF">ABT57_11480</name>
</gene>
<comment type="caution">
    <text evidence="2">The sequence shown here is derived from an EMBL/GenBank/DDBJ whole genome shotgun (WGS) entry which is preliminary data.</text>
</comment>
<dbReference type="EMBL" id="LDOU01000012">
    <property type="protein sequence ID" value="KLV09426.1"/>
    <property type="molecule type" value="Genomic_DNA"/>
</dbReference>
<dbReference type="Proteomes" id="UP000035909">
    <property type="component" value="Unassembled WGS sequence"/>
</dbReference>
<evidence type="ECO:0000259" key="1">
    <source>
        <dbReference type="Pfam" id="PF05099"/>
    </source>
</evidence>
<protein>
    <recommendedName>
        <fullName evidence="1">Co-chaperone DjlA N-terminal domain-containing protein</fullName>
    </recommendedName>
</protein>
<name>A0A0J1HCS3_9GAMM</name>